<name>W9VBJ0_9GAMM</name>
<dbReference type="OrthoDB" id="9774335at2"/>
<accession>W9VBJ0</accession>
<dbReference type="AlphaFoldDB" id="W9VBJ0"/>
<protein>
    <submittedName>
        <fullName evidence="1">Uncharacterized protein</fullName>
    </submittedName>
</protein>
<dbReference type="Proteomes" id="UP000019460">
    <property type="component" value="Unassembled WGS sequence"/>
</dbReference>
<organism evidence="1 2">
    <name type="scientific">Imhoffiella purpurea</name>
    <dbReference type="NCBI Taxonomy" id="1249627"/>
    <lineage>
        <taxon>Bacteria</taxon>
        <taxon>Pseudomonadati</taxon>
        <taxon>Pseudomonadota</taxon>
        <taxon>Gammaproteobacteria</taxon>
        <taxon>Chromatiales</taxon>
        <taxon>Chromatiaceae</taxon>
        <taxon>Imhoffiella</taxon>
    </lineage>
</organism>
<proteinExistence type="predicted"/>
<comment type="caution">
    <text evidence="1">The sequence shown here is derived from an EMBL/GenBank/DDBJ whole genome shotgun (WGS) entry which is preliminary data.</text>
</comment>
<gene>
    <name evidence="1" type="ORF">D779_1771</name>
</gene>
<dbReference type="EMBL" id="AONC01000003">
    <property type="protein sequence ID" value="EXJ16948.1"/>
    <property type="molecule type" value="Genomic_DNA"/>
</dbReference>
<evidence type="ECO:0000313" key="1">
    <source>
        <dbReference type="EMBL" id="EXJ16948.1"/>
    </source>
</evidence>
<dbReference type="RefSeq" id="WP_043748200.1">
    <property type="nucleotide sequence ID" value="NZ_AONC01000003.1"/>
</dbReference>
<sequence length="108" mass="11808">MTATERALVNAVALRVQWGDCRDAIQAEPIPPLNWQLGIHRMPCPVLAHSPWGVSDLVTGRLVAIETSRELAISGAIKRLARAACAERLSIPEFLNRARQRIACGSRA</sequence>
<evidence type="ECO:0000313" key="2">
    <source>
        <dbReference type="Proteomes" id="UP000019460"/>
    </source>
</evidence>
<dbReference type="eggNOG" id="ENOG502ZUNF">
    <property type="taxonomic scope" value="Bacteria"/>
</dbReference>
<dbReference type="STRING" id="1249627.D779_1771"/>
<reference evidence="1 2" key="1">
    <citation type="submission" date="2012-11" db="EMBL/GenBank/DDBJ databases">
        <title>Genome assembly of Thiorhodococcus sp. AK35.</title>
        <authorList>
            <person name="Nupur N."/>
            <person name="Khatri I."/>
            <person name="Subramanian S."/>
            <person name="Pinnaka A."/>
        </authorList>
    </citation>
    <scope>NUCLEOTIDE SEQUENCE [LARGE SCALE GENOMIC DNA]</scope>
    <source>
        <strain evidence="1 2">AK35</strain>
    </source>
</reference>
<keyword evidence="2" id="KW-1185">Reference proteome</keyword>